<feature type="domain" description="DHHA1" evidence="7">
    <location>
        <begin position="312"/>
        <end position="404"/>
    </location>
</feature>
<organism evidence="9 10">
    <name type="scientific">Campylobacter canadensis</name>
    <dbReference type="NCBI Taxonomy" id="449520"/>
    <lineage>
        <taxon>Bacteria</taxon>
        <taxon>Pseudomonadati</taxon>
        <taxon>Campylobacterota</taxon>
        <taxon>Epsilonproteobacteria</taxon>
        <taxon>Campylobacterales</taxon>
        <taxon>Campylobacteraceae</taxon>
        <taxon>Campylobacter</taxon>
    </lineage>
</organism>
<dbReference type="PANTHER" id="PTHR30255">
    <property type="entry name" value="SINGLE-STRANDED-DNA-SPECIFIC EXONUCLEASE RECJ"/>
    <property type="match status" value="1"/>
</dbReference>
<dbReference type="Pfam" id="PF17768">
    <property type="entry name" value="RecJ_OB"/>
    <property type="match status" value="1"/>
</dbReference>
<dbReference type="Gene3D" id="3.10.310.30">
    <property type="match status" value="1"/>
</dbReference>
<keyword evidence="5 9" id="KW-0269">Exonuclease</keyword>
<proteinExistence type="inferred from homology"/>
<keyword evidence="4" id="KW-0378">Hydrolase</keyword>
<feature type="domain" description="RecJ OB" evidence="8">
    <location>
        <begin position="420"/>
        <end position="516"/>
    </location>
</feature>
<evidence type="ECO:0000259" key="8">
    <source>
        <dbReference type="Pfam" id="PF17768"/>
    </source>
</evidence>
<dbReference type="Gene3D" id="3.90.1640.30">
    <property type="match status" value="1"/>
</dbReference>
<keyword evidence="3" id="KW-0540">Nuclease</keyword>
<evidence type="ECO:0000256" key="4">
    <source>
        <dbReference type="ARBA" id="ARBA00022801"/>
    </source>
</evidence>
<dbReference type="Pfam" id="PF01368">
    <property type="entry name" value="DHH"/>
    <property type="match status" value="1"/>
</dbReference>
<sequence>MRKINKADINNLLSQRFKDDIHNCLKTIPQPEVFKDMQKATKRIAQAIKNNEKIAVIGDYDVDGIISSIIMSEFFDKINKNIIIKIPNRFCDGYGINENIVREIDASLIITVDNGITAFEAANLCEKLGKTLIITDHHEALEELPNAYAIINPKQKDCEFKKYVNCEICGAQVAWYLCVALKKELNLNIDMSEFLDILAIAIISDMMPLLDINRNLVKVGMNKINNLNRQAFKIIANHYKKQNFTYENISFMIAPLLNSSGRMDDASISFNFLKHKNYDDAYNEFLKIQQFNTERKEEEIRGFEQAKEFNTNDNFIVAYSNDWHKGVLGIIASRLAKEFNKPSFVFNIENNVAQGSARSVANIDLLEILNDAEYLFDNFGGHKGACGIKIKEENIKEFIKYLQKIDLNYDSFCNTNNVLGELELKEIDYELMNILNFYEPYGQANEKPEFILKNISIFDSMLINEKHLKCNINKNCEAIYFNHNNIYPNGSKINIRFTLGINNFYKIPKIQLNILDIF</sequence>
<dbReference type="InterPro" id="IPR003156">
    <property type="entry name" value="DHHA1_dom"/>
</dbReference>
<dbReference type="NCBIfam" id="TIGR00644">
    <property type="entry name" value="recJ"/>
    <property type="match status" value="1"/>
</dbReference>
<gene>
    <name evidence="9" type="primary">recJ</name>
    <name evidence="9" type="ORF">AVCANL283_07765</name>
</gene>
<accession>A0ABS7WUH5</accession>
<dbReference type="InterPro" id="IPR001667">
    <property type="entry name" value="DDH_dom"/>
</dbReference>
<evidence type="ECO:0000313" key="10">
    <source>
        <dbReference type="Proteomes" id="UP000786183"/>
    </source>
</evidence>
<dbReference type="Pfam" id="PF02272">
    <property type="entry name" value="DHHA1"/>
    <property type="match status" value="1"/>
</dbReference>
<dbReference type="InterPro" id="IPR004610">
    <property type="entry name" value="RecJ"/>
</dbReference>
<comment type="caution">
    <text evidence="9">The sequence shown here is derived from an EMBL/GenBank/DDBJ whole genome shotgun (WGS) entry which is preliminary data.</text>
</comment>
<evidence type="ECO:0000256" key="3">
    <source>
        <dbReference type="ARBA" id="ARBA00022722"/>
    </source>
</evidence>
<dbReference type="Proteomes" id="UP000786183">
    <property type="component" value="Unassembled WGS sequence"/>
</dbReference>
<evidence type="ECO:0000256" key="2">
    <source>
        <dbReference type="ARBA" id="ARBA00019841"/>
    </source>
</evidence>
<evidence type="ECO:0000256" key="1">
    <source>
        <dbReference type="ARBA" id="ARBA00005915"/>
    </source>
</evidence>
<dbReference type="EMBL" id="JACGBB010000022">
    <property type="protein sequence ID" value="MBZ7987987.1"/>
    <property type="molecule type" value="Genomic_DNA"/>
</dbReference>
<evidence type="ECO:0000256" key="5">
    <source>
        <dbReference type="ARBA" id="ARBA00022839"/>
    </source>
</evidence>
<dbReference type="RefSeq" id="WP_172229591.1">
    <property type="nucleotide sequence ID" value="NZ_CP035946.1"/>
</dbReference>
<dbReference type="PANTHER" id="PTHR30255:SF2">
    <property type="entry name" value="SINGLE-STRANDED-DNA-SPECIFIC EXONUCLEASE RECJ"/>
    <property type="match status" value="1"/>
</dbReference>
<reference evidence="9 10" key="1">
    <citation type="submission" date="2020-07" db="EMBL/GenBank/DDBJ databases">
        <title>Transfer of Campylobacter canadensis to the novel genus Avispirillum gen. nov., that also includes two novel species recovered from migratory waterfowl: Avispirillum anseris sp. nov. and Avispirillum brantae sp. nov.</title>
        <authorList>
            <person name="Miller W.G."/>
            <person name="Chapman M.H."/>
            <person name="Yee E."/>
            <person name="Inglis G.D."/>
        </authorList>
    </citation>
    <scope>NUCLEOTIDE SEQUENCE [LARGE SCALE GENOMIC DNA]</scope>
    <source>
        <strain evidence="9 10">L283</strain>
    </source>
</reference>
<keyword evidence="10" id="KW-1185">Reference proteome</keyword>
<dbReference type="GO" id="GO:0004527">
    <property type="term" value="F:exonuclease activity"/>
    <property type="evidence" value="ECO:0007669"/>
    <property type="project" value="UniProtKB-KW"/>
</dbReference>
<dbReference type="InterPro" id="IPR051673">
    <property type="entry name" value="SSDNA_exonuclease_RecJ"/>
</dbReference>
<feature type="domain" description="DDH" evidence="6">
    <location>
        <begin position="53"/>
        <end position="202"/>
    </location>
</feature>
<evidence type="ECO:0000259" key="7">
    <source>
        <dbReference type="Pfam" id="PF02272"/>
    </source>
</evidence>
<evidence type="ECO:0000259" key="6">
    <source>
        <dbReference type="Pfam" id="PF01368"/>
    </source>
</evidence>
<dbReference type="SUPFAM" id="SSF64182">
    <property type="entry name" value="DHH phosphoesterases"/>
    <property type="match status" value="1"/>
</dbReference>
<dbReference type="InterPro" id="IPR038763">
    <property type="entry name" value="DHH_sf"/>
</dbReference>
<protein>
    <recommendedName>
        <fullName evidence="2">Single-stranded-DNA-specific exonuclease RecJ</fullName>
    </recommendedName>
</protein>
<evidence type="ECO:0000313" key="9">
    <source>
        <dbReference type="EMBL" id="MBZ7987987.1"/>
    </source>
</evidence>
<comment type="similarity">
    <text evidence="1">Belongs to the RecJ family.</text>
</comment>
<dbReference type="InterPro" id="IPR041122">
    <property type="entry name" value="RecJ_OB"/>
</dbReference>
<name>A0ABS7WUH5_9BACT</name>